<keyword evidence="9 19" id="KW-0732">Signal</keyword>
<reference evidence="21 22" key="1">
    <citation type="journal article" date="2020" name="Mol. Biol. Evol.">
        <title>Distinct Expression and Methylation Patterns for Genes with Different Fates following a Single Whole-Genome Duplication in Flowering Plants.</title>
        <authorList>
            <person name="Shi T."/>
            <person name="Rahmani R.S."/>
            <person name="Gugger P.F."/>
            <person name="Wang M."/>
            <person name="Li H."/>
            <person name="Zhang Y."/>
            <person name="Li Z."/>
            <person name="Wang Q."/>
            <person name="Van de Peer Y."/>
            <person name="Marchal K."/>
            <person name="Chen J."/>
        </authorList>
    </citation>
    <scope>NUCLEOTIDE SEQUENCE [LARGE SCALE GENOMIC DNA]</scope>
    <source>
        <tissue evidence="21">Leaf</tissue>
    </source>
</reference>
<proteinExistence type="inferred from homology"/>
<evidence type="ECO:0000256" key="18">
    <source>
        <dbReference type="ARBA" id="ARBA00048679"/>
    </source>
</evidence>
<evidence type="ECO:0000256" key="10">
    <source>
        <dbReference type="ARBA" id="ARBA00022737"/>
    </source>
</evidence>
<keyword evidence="15" id="KW-0472">Membrane</keyword>
<dbReference type="PANTHER" id="PTHR27008:SF596">
    <property type="entry name" value="OS02G0215500 PROTEIN"/>
    <property type="match status" value="1"/>
</dbReference>
<dbReference type="PROSITE" id="PS50011">
    <property type="entry name" value="PROTEIN_KINASE_DOM"/>
    <property type="match status" value="1"/>
</dbReference>
<evidence type="ECO:0000256" key="11">
    <source>
        <dbReference type="ARBA" id="ARBA00022741"/>
    </source>
</evidence>
<organism evidence="21 22">
    <name type="scientific">Nelumbo nucifera</name>
    <name type="common">Sacred lotus</name>
    <dbReference type="NCBI Taxonomy" id="4432"/>
    <lineage>
        <taxon>Eukaryota</taxon>
        <taxon>Viridiplantae</taxon>
        <taxon>Streptophyta</taxon>
        <taxon>Embryophyta</taxon>
        <taxon>Tracheophyta</taxon>
        <taxon>Spermatophyta</taxon>
        <taxon>Magnoliopsida</taxon>
        <taxon>Proteales</taxon>
        <taxon>Nelumbonaceae</taxon>
        <taxon>Nelumbo</taxon>
    </lineage>
</organism>
<dbReference type="Proteomes" id="UP000607653">
    <property type="component" value="Unassembled WGS sequence"/>
</dbReference>
<name>A0A822Z429_NELNU</name>
<dbReference type="EMBL" id="DUZY01000005">
    <property type="protein sequence ID" value="DAD39400.1"/>
    <property type="molecule type" value="Genomic_DNA"/>
</dbReference>
<dbReference type="GO" id="GO:0005524">
    <property type="term" value="F:ATP binding"/>
    <property type="evidence" value="ECO:0007669"/>
    <property type="project" value="UniProtKB-KW"/>
</dbReference>
<dbReference type="SMART" id="SM00369">
    <property type="entry name" value="LRR_TYP"/>
    <property type="match status" value="5"/>
</dbReference>
<dbReference type="GO" id="GO:0016020">
    <property type="term" value="C:membrane"/>
    <property type="evidence" value="ECO:0007669"/>
    <property type="project" value="UniProtKB-SubCell"/>
</dbReference>
<dbReference type="EC" id="2.7.11.1" evidence="4"/>
<keyword evidence="5" id="KW-0723">Serine/threonine-protein kinase</keyword>
<evidence type="ECO:0000256" key="15">
    <source>
        <dbReference type="ARBA" id="ARBA00023136"/>
    </source>
</evidence>
<evidence type="ECO:0000256" key="4">
    <source>
        <dbReference type="ARBA" id="ARBA00012513"/>
    </source>
</evidence>
<dbReference type="PROSITE" id="PS00108">
    <property type="entry name" value="PROTEIN_KINASE_ST"/>
    <property type="match status" value="1"/>
</dbReference>
<feature type="domain" description="Protein kinase" evidence="20">
    <location>
        <begin position="464"/>
        <end position="660"/>
    </location>
</feature>
<dbReference type="InterPro" id="IPR011009">
    <property type="entry name" value="Kinase-like_dom_sf"/>
</dbReference>
<keyword evidence="11" id="KW-0547">Nucleotide-binding</keyword>
<evidence type="ECO:0000259" key="20">
    <source>
        <dbReference type="PROSITE" id="PS50011"/>
    </source>
</evidence>
<dbReference type="FunFam" id="3.80.10.10:FF:000400">
    <property type="entry name" value="Nuclear pore complex protein NUP107"/>
    <property type="match status" value="1"/>
</dbReference>
<protein>
    <recommendedName>
        <fullName evidence="4">non-specific serine/threonine protein kinase</fullName>
        <ecNumber evidence="4">2.7.11.1</ecNumber>
    </recommendedName>
</protein>
<dbReference type="SMART" id="SM00220">
    <property type="entry name" value="S_TKc"/>
    <property type="match status" value="1"/>
</dbReference>
<comment type="catalytic activity">
    <reaction evidence="18">
        <text>L-seryl-[protein] + ATP = O-phospho-L-seryl-[protein] + ADP + H(+)</text>
        <dbReference type="Rhea" id="RHEA:17989"/>
        <dbReference type="Rhea" id="RHEA-COMP:9863"/>
        <dbReference type="Rhea" id="RHEA-COMP:11604"/>
        <dbReference type="ChEBI" id="CHEBI:15378"/>
        <dbReference type="ChEBI" id="CHEBI:29999"/>
        <dbReference type="ChEBI" id="CHEBI:30616"/>
        <dbReference type="ChEBI" id="CHEBI:83421"/>
        <dbReference type="ChEBI" id="CHEBI:456216"/>
        <dbReference type="EC" id="2.7.11.1"/>
    </reaction>
</comment>
<evidence type="ECO:0000313" key="21">
    <source>
        <dbReference type="EMBL" id="DAD39400.1"/>
    </source>
</evidence>
<dbReference type="Pfam" id="PF08263">
    <property type="entry name" value="LRRNT_2"/>
    <property type="match status" value="1"/>
</dbReference>
<evidence type="ECO:0000256" key="1">
    <source>
        <dbReference type="ARBA" id="ARBA00004167"/>
    </source>
</evidence>
<evidence type="ECO:0000256" key="13">
    <source>
        <dbReference type="ARBA" id="ARBA00022840"/>
    </source>
</evidence>
<evidence type="ECO:0000256" key="16">
    <source>
        <dbReference type="ARBA" id="ARBA00023180"/>
    </source>
</evidence>
<dbReference type="Gene3D" id="1.10.510.10">
    <property type="entry name" value="Transferase(Phosphotransferase) domain 1"/>
    <property type="match status" value="1"/>
</dbReference>
<dbReference type="SUPFAM" id="SSF56112">
    <property type="entry name" value="Protein kinase-like (PK-like)"/>
    <property type="match status" value="1"/>
</dbReference>
<accession>A0A822Z429</accession>
<comment type="caution">
    <text evidence="21">The sequence shown here is derived from an EMBL/GenBank/DDBJ whole genome shotgun (WGS) entry which is preliminary data.</text>
</comment>
<evidence type="ECO:0000256" key="2">
    <source>
        <dbReference type="ARBA" id="ARBA00008684"/>
    </source>
</evidence>
<dbReference type="Gene3D" id="3.80.10.10">
    <property type="entry name" value="Ribonuclease Inhibitor"/>
    <property type="match status" value="5"/>
</dbReference>
<keyword evidence="14" id="KW-1133">Transmembrane helix</keyword>
<keyword evidence="7" id="KW-0808">Transferase</keyword>
<keyword evidence="13" id="KW-0067">ATP-binding</keyword>
<dbReference type="FunFam" id="3.80.10.10:FF:000111">
    <property type="entry name" value="LRR receptor-like serine/threonine-protein kinase ERECTA"/>
    <property type="match status" value="1"/>
</dbReference>
<evidence type="ECO:0000256" key="5">
    <source>
        <dbReference type="ARBA" id="ARBA00022527"/>
    </source>
</evidence>
<dbReference type="InterPro" id="IPR000719">
    <property type="entry name" value="Prot_kinase_dom"/>
</dbReference>
<dbReference type="InterPro" id="IPR003591">
    <property type="entry name" value="Leu-rich_rpt_typical-subtyp"/>
</dbReference>
<dbReference type="Pfam" id="PF00560">
    <property type="entry name" value="LRR_1"/>
    <property type="match status" value="7"/>
</dbReference>
<evidence type="ECO:0000256" key="19">
    <source>
        <dbReference type="SAM" id="SignalP"/>
    </source>
</evidence>
<dbReference type="Pfam" id="PF00069">
    <property type="entry name" value="Pkinase"/>
    <property type="match status" value="1"/>
</dbReference>
<evidence type="ECO:0000256" key="8">
    <source>
        <dbReference type="ARBA" id="ARBA00022692"/>
    </source>
</evidence>
<comment type="similarity">
    <text evidence="3">Belongs to the RLP family.</text>
</comment>
<evidence type="ECO:0000256" key="6">
    <source>
        <dbReference type="ARBA" id="ARBA00022614"/>
    </source>
</evidence>
<dbReference type="InterPro" id="IPR013210">
    <property type="entry name" value="LRR_N_plant-typ"/>
</dbReference>
<evidence type="ECO:0000256" key="17">
    <source>
        <dbReference type="ARBA" id="ARBA00047899"/>
    </source>
</evidence>
<dbReference type="SUPFAM" id="SSF52058">
    <property type="entry name" value="L domain-like"/>
    <property type="match status" value="1"/>
</dbReference>
<sequence>MSLRAFCLFAILVLVLMFTNILASEFSTMTMTSLGNETDRYALLEFKKQITDDPLEALSSWNDSLHFCHWRGVTCGRRHQRVVSLYLEGQRLVGTLSPYIGNLTFLRSINLDNYSFRGTIPQEVGSIPEELGKLTGLEYIMIGVNNLSGMFPHSLYNLSSLNHIGLTYNQIHGSFPPNIGLTLPNLNRLQVEFNQFTGEIPVSFGNISGLEIFSAGGNNLFGPIHVDFGGLKDLWTLAIAWNKLGAGKEDDLGFLTSLTNSTRLEKLELFGNFSTTIQYFLLEKNQISGNIPLGIENLINLSILSLRDNLLSGSIPPGIGKLKNLRVLDMQNNTLSGEIPSSLGNLTFLYYLSLKNNKLTGSIPSSLGNCQHLKIVFLSHNNLVELTFFGNKLSGKIPNSIGNCLSLHKLYMGDNLLEGNIPPSLSSLKGIEVLDLSQNNLSGQIPKDLENLQYLQKLNLSFNNLEGEVPTEGVFGNASAISVDGNDKLSLAVYKGILNQVDKVVAIKVLNLQQPRASKSFMTECSALRNIRHRNLVKILTSCSSLDSKGNDFKALVFEFMSNGSLEMWLHPDMDVQNNLRELNILQRLNIATDVASVMDYLHHHCQIPVVHCDLKPSNILLDDDMSAHVSDFGLARLLIEDRNDPCGNQTSSLVLKGSR</sequence>
<comment type="catalytic activity">
    <reaction evidence="17">
        <text>L-threonyl-[protein] + ATP = O-phospho-L-threonyl-[protein] + ADP + H(+)</text>
        <dbReference type="Rhea" id="RHEA:46608"/>
        <dbReference type="Rhea" id="RHEA-COMP:11060"/>
        <dbReference type="Rhea" id="RHEA-COMP:11605"/>
        <dbReference type="ChEBI" id="CHEBI:15378"/>
        <dbReference type="ChEBI" id="CHEBI:30013"/>
        <dbReference type="ChEBI" id="CHEBI:30616"/>
        <dbReference type="ChEBI" id="CHEBI:61977"/>
        <dbReference type="ChEBI" id="CHEBI:456216"/>
        <dbReference type="EC" id="2.7.11.1"/>
    </reaction>
</comment>
<comment type="similarity">
    <text evidence="2">Belongs to the protein kinase superfamily. Ser/Thr protein kinase family.</text>
</comment>
<dbReference type="PANTHER" id="PTHR27008">
    <property type="entry name" value="OS04G0122200 PROTEIN"/>
    <property type="match status" value="1"/>
</dbReference>
<evidence type="ECO:0000256" key="9">
    <source>
        <dbReference type="ARBA" id="ARBA00022729"/>
    </source>
</evidence>
<keyword evidence="8" id="KW-0812">Transmembrane</keyword>
<dbReference type="AlphaFoldDB" id="A0A822Z429"/>
<evidence type="ECO:0000256" key="3">
    <source>
        <dbReference type="ARBA" id="ARBA00009592"/>
    </source>
</evidence>
<dbReference type="FunFam" id="1.10.510.10:FF:001023">
    <property type="entry name" value="Os07g0541700 protein"/>
    <property type="match status" value="1"/>
</dbReference>
<evidence type="ECO:0000256" key="7">
    <source>
        <dbReference type="ARBA" id="ARBA00022679"/>
    </source>
</evidence>
<comment type="subcellular location">
    <subcellularLocation>
        <location evidence="1">Membrane</location>
        <topology evidence="1">Single-pass membrane protein</topology>
    </subcellularLocation>
</comment>
<dbReference type="SUPFAM" id="SSF52047">
    <property type="entry name" value="RNI-like"/>
    <property type="match status" value="1"/>
</dbReference>
<dbReference type="GO" id="GO:0004674">
    <property type="term" value="F:protein serine/threonine kinase activity"/>
    <property type="evidence" value="ECO:0007669"/>
    <property type="project" value="UniProtKB-KW"/>
</dbReference>
<keyword evidence="16" id="KW-0325">Glycoprotein</keyword>
<feature type="signal peptide" evidence="19">
    <location>
        <begin position="1"/>
        <end position="23"/>
    </location>
</feature>
<gene>
    <name evidence="21" type="ORF">HUJ06_013723</name>
</gene>
<dbReference type="InterPro" id="IPR051809">
    <property type="entry name" value="Plant_receptor-like_S/T_kinase"/>
</dbReference>
<keyword evidence="22" id="KW-1185">Reference proteome</keyword>
<evidence type="ECO:0000256" key="12">
    <source>
        <dbReference type="ARBA" id="ARBA00022777"/>
    </source>
</evidence>
<keyword evidence="12" id="KW-0418">Kinase</keyword>
<feature type="chain" id="PRO_5032339657" description="non-specific serine/threonine protein kinase" evidence="19">
    <location>
        <begin position="24"/>
        <end position="660"/>
    </location>
</feature>
<dbReference type="FunFam" id="3.80.10.10:FF:000041">
    <property type="entry name" value="LRR receptor-like serine/threonine-protein kinase ERECTA"/>
    <property type="match status" value="1"/>
</dbReference>
<dbReference type="InterPro" id="IPR032675">
    <property type="entry name" value="LRR_dom_sf"/>
</dbReference>
<evidence type="ECO:0000313" key="22">
    <source>
        <dbReference type="Proteomes" id="UP000607653"/>
    </source>
</evidence>
<dbReference type="InterPro" id="IPR008271">
    <property type="entry name" value="Ser/Thr_kinase_AS"/>
</dbReference>
<keyword evidence="10" id="KW-0677">Repeat</keyword>
<dbReference type="InterPro" id="IPR001611">
    <property type="entry name" value="Leu-rich_rpt"/>
</dbReference>
<keyword evidence="6" id="KW-0433">Leucine-rich repeat</keyword>
<evidence type="ECO:0000256" key="14">
    <source>
        <dbReference type="ARBA" id="ARBA00022989"/>
    </source>
</evidence>